<dbReference type="Gene3D" id="3.40.50.720">
    <property type="entry name" value="NAD(P)-binding Rossmann-like Domain"/>
    <property type="match status" value="1"/>
</dbReference>
<keyword evidence="2" id="KW-0479">Metal-binding</keyword>
<sequence>MAVSQAANIVEKIVGHGDDAKITTDVSNYENEFGKESDERIQATTWQGKNTMEVVEMPKPRVIDQDDVIVKVTGSTICGSDLHLYHGVIPQLQKGDVLGHECCGVVESVGPGTEKIKSGQRVVVSFPIACGKCMNCQREFFSQCSETNQNTLTNAMYGNRTAGMFGYSHFTGGFAGGQAEYLRVPYGDVNLLPIPDDVPDEKALYVSDVLATSWHCVVDTGVEKGDVVAIWGGGPIGQMCAQFSFYHGASRVILIDGGNAAWRLDFVKQKLPKLETIDFTDLPKGESVTSQLKKMVTGGPDVALECAAGEYAKGWAHYFEQMLGMETDTSELLNEMITSVRPFGRVGVTGIYAGYTNHFNIGALMQTGVHLMGNGQAPVHKYWNHLMDLIQTNEIDPLVMVTHRFRLEDMAKIYEMFDKREGGIQKVFVQTKHSGPASKGAPTLTEF</sequence>
<evidence type="ECO:0000256" key="2">
    <source>
        <dbReference type="ARBA" id="ARBA00022723"/>
    </source>
</evidence>
<keyword evidence="6" id="KW-1185">Reference proteome</keyword>
<dbReference type="SUPFAM" id="SSF51735">
    <property type="entry name" value="NAD(P)-binding Rossmann-fold domains"/>
    <property type="match status" value="1"/>
</dbReference>
<dbReference type="InterPro" id="IPR020843">
    <property type="entry name" value="ER"/>
</dbReference>
<dbReference type="Gene3D" id="3.90.180.10">
    <property type="entry name" value="Medium-chain alcohol dehydrogenases, catalytic domain"/>
    <property type="match status" value="1"/>
</dbReference>
<evidence type="ECO:0000256" key="3">
    <source>
        <dbReference type="ARBA" id="ARBA00022833"/>
    </source>
</evidence>
<reference evidence="6" key="1">
    <citation type="journal article" date="2017" name="Nat. Microbiol.">
        <title>Global analysis of biosynthetic gene clusters reveals vast potential of secondary metabolite production in Penicillium species.</title>
        <authorList>
            <person name="Nielsen J.C."/>
            <person name="Grijseels S."/>
            <person name="Prigent S."/>
            <person name="Ji B."/>
            <person name="Dainat J."/>
            <person name="Nielsen K.F."/>
            <person name="Frisvad J.C."/>
            <person name="Workman M."/>
            <person name="Nielsen J."/>
        </authorList>
    </citation>
    <scope>NUCLEOTIDE SEQUENCE [LARGE SCALE GENOMIC DNA]</scope>
    <source>
        <strain evidence="6">IBT 31811</strain>
    </source>
</reference>
<comment type="cofactor">
    <cofactor evidence="1">
        <name>Zn(2+)</name>
        <dbReference type="ChEBI" id="CHEBI:29105"/>
    </cofactor>
</comment>
<dbReference type="STRING" id="416450.A0A1V6Q819"/>
<dbReference type="PANTHER" id="PTHR42813">
    <property type="entry name" value="ZINC-TYPE ALCOHOL DEHYDROGENASE-LIKE"/>
    <property type="match status" value="1"/>
</dbReference>
<protein>
    <recommendedName>
        <fullName evidence="4">Enoyl reductase (ER) domain-containing protein</fullName>
    </recommendedName>
</protein>
<dbReference type="OrthoDB" id="3941538at2759"/>
<dbReference type="InterPro" id="IPR013154">
    <property type="entry name" value="ADH-like_N"/>
</dbReference>
<evidence type="ECO:0000256" key="1">
    <source>
        <dbReference type="ARBA" id="ARBA00001947"/>
    </source>
</evidence>
<dbReference type="InterPro" id="IPR036291">
    <property type="entry name" value="NAD(P)-bd_dom_sf"/>
</dbReference>
<dbReference type="SUPFAM" id="SSF50129">
    <property type="entry name" value="GroES-like"/>
    <property type="match status" value="1"/>
</dbReference>
<comment type="caution">
    <text evidence="5">The sequence shown here is derived from an EMBL/GenBank/DDBJ whole genome shotgun (WGS) entry which is preliminary data.</text>
</comment>
<accession>A0A1V6Q819</accession>
<dbReference type="Pfam" id="PF08240">
    <property type="entry name" value="ADH_N"/>
    <property type="match status" value="1"/>
</dbReference>
<evidence type="ECO:0000259" key="4">
    <source>
        <dbReference type="SMART" id="SM00829"/>
    </source>
</evidence>
<dbReference type="GO" id="GO:0016491">
    <property type="term" value="F:oxidoreductase activity"/>
    <property type="evidence" value="ECO:0007669"/>
    <property type="project" value="InterPro"/>
</dbReference>
<proteinExistence type="predicted"/>
<dbReference type="CDD" id="cd08283">
    <property type="entry name" value="FDH_like_1"/>
    <property type="match status" value="1"/>
</dbReference>
<dbReference type="AlphaFoldDB" id="A0A1V6Q819"/>
<dbReference type="SMART" id="SM00829">
    <property type="entry name" value="PKS_ER"/>
    <property type="match status" value="1"/>
</dbReference>
<dbReference type="EMBL" id="MDYN01000010">
    <property type="protein sequence ID" value="OQD85374.1"/>
    <property type="molecule type" value="Genomic_DNA"/>
</dbReference>
<dbReference type="Proteomes" id="UP000191672">
    <property type="component" value="Unassembled WGS sequence"/>
</dbReference>
<gene>
    <name evidence="5" type="ORF">PENANT_c010G04457</name>
</gene>
<keyword evidence="3" id="KW-0862">Zinc</keyword>
<organism evidence="5 6">
    <name type="scientific">Penicillium antarcticum</name>
    <dbReference type="NCBI Taxonomy" id="416450"/>
    <lineage>
        <taxon>Eukaryota</taxon>
        <taxon>Fungi</taxon>
        <taxon>Dikarya</taxon>
        <taxon>Ascomycota</taxon>
        <taxon>Pezizomycotina</taxon>
        <taxon>Eurotiomycetes</taxon>
        <taxon>Eurotiomycetidae</taxon>
        <taxon>Eurotiales</taxon>
        <taxon>Aspergillaceae</taxon>
        <taxon>Penicillium</taxon>
    </lineage>
</organism>
<dbReference type="InterPro" id="IPR011032">
    <property type="entry name" value="GroES-like_sf"/>
</dbReference>
<name>A0A1V6Q819_9EURO</name>
<dbReference type="PANTHER" id="PTHR42813:SF1">
    <property type="entry name" value="DEHYDROGENASE, PUTATIVE (AFU_ORTHOLOGUE AFUA_5G03930)-RELATED"/>
    <property type="match status" value="1"/>
</dbReference>
<evidence type="ECO:0000313" key="6">
    <source>
        <dbReference type="Proteomes" id="UP000191672"/>
    </source>
</evidence>
<feature type="domain" description="Enoyl reductase (ER)" evidence="4">
    <location>
        <begin position="48"/>
        <end position="429"/>
    </location>
</feature>
<evidence type="ECO:0000313" key="5">
    <source>
        <dbReference type="EMBL" id="OQD85374.1"/>
    </source>
</evidence>
<dbReference type="GO" id="GO:0046872">
    <property type="term" value="F:metal ion binding"/>
    <property type="evidence" value="ECO:0007669"/>
    <property type="project" value="UniProtKB-KW"/>
</dbReference>